<dbReference type="Proteomes" id="UP000299102">
    <property type="component" value="Unassembled WGS sequence"/>
</dbReference>
<evidence type="ECO:0000313" key="2">
    <source>
        <dbReference type="Proteomes" id="UP000299102"/>
    </source>
</evidence>
<evidence type="ECO:0000313" key="1">
    <source>
        <dbReference type="EMBL" id="GBP33430.1"/>
    </source>
</evidence>
<dbReference type="EMBL" id="BGZK01000273">
    <property type="protein sequence ID" value="GBP33430.1"/>
    <property type="molecule type" value="Genomic_DNA"/>
</dbReference>
<comment type="caution">
    <text evidence="1">The sequence shown here is derived from an EMBL/GenBank/DDBJ whole genome shotgun (WGS) entry which is preliminary data.</text>
</comment>
<proteinExistence type="predicted"/>
<sequence>MLLLVANGPVTCWDRCVASFWAMKESKKRVSVTRVSEESESEFDFDTFSDQSNDEHFTECKIGRLVSRSYMPLVGQG</sequence>
<name>A0A4C1V4J2_EUMVA</name>
<organism evidence="1 2">
    <name type="scientific">Eumeta variegata</name>
    <name type="common">Bagworm moth</name>
    <name type="synonym">Eumeta japonica</name>
    <dbReference type="NCBI Taxonomy" id="151549"/>
    <lineage>
        <taxon>Eukaryota</taxon>
        <taxon>Metazoa</taxon>
        <taxon>Ecdysozoa</taxon>
        <taxon>Arthropoda</taxon>
        <taxon>Hexapoda</taxon>
        <taxon>Insecta</taxon>
        <taxon>Pterygota</taxon>
        <taxon>Neoptera</taxon>
        <taxon>Endopterygota</taxon>
        <taxon>Lepidoptera</taxon>
        <taxon>Glossata</taxon>
        <taxon>Ditrysia</taxon>
        <taxon>Tineoidea</taxon>
        <taxon>Psychidae</taxon>
        <taxon>Oiketicinae</taxon>
        <taxon>Eumeta</taxon>
    </lineage>
</organism>
<gene>
    <name evidence="1" type="ORF">EVAR_6778_1</name>
</gene>
<dbReference type="AlphaFoldDB" id="A0A4C1V4J2"/>
<reference evidence="1 2" key="1">
    <citation type="journal article" date="2019" name="Commun. Biol.">
        <title>The bagworm genome reveals a unique fibroin gene that provides high tensile strength.</title>
        <authorList>
            <person name="Kono N."/>
            <person name="Nakamura H."/>
            <person name="Ohtoshi R."/>
            <person name="Tomita M."/>
            <person name="Numata K."/>
            <person name="Arakawa K."/>
        </authorList>
    </citation>
    <scope>NUCLEOTIDE SEQUENCE [LARGE SCALE GENOMIC DNA]</scope>
</reference>
<accession>A0A4C1V4J2</accession>
<protein>
    <submittedName>
        <fullName evidence="1">Uncharacterized protein</fullName>
    </submittedName>
</protein>
<keyword evidence="2" id="KW-1185">Reference proteome</keyword>